<feature type="repeat" description="TPR" evidence="1">
    <location>
        <begin position="73"/>
        <end position="106"/>
    </location>
</feature>
<dbReference type="PROSITE" id="PS50005">
    <property type="entry name" value="TPR"/>
    <property type="match status" value="1"/>
</dbReference>
<dbReference type="Gene3D" id="1.25.40.10">
    <property type="entry name" value="Tetratricopeptide repeat domain"/>
    <property type="match status" value="1"/>
</dbReference>
<protein>
    <submittedName>
        <fullName evidence="3">Uncharacterized protein</fullName>
    </submittedName>
</protein>
<evidence type="ECO:0000256" key="1">
    <source>
        <dbReference type="PROSITE-ProRule" id="PRU00339"/>
    </source>
</evidence>
<feature type="region of interest" description="Disordered" evidence="2">
    <location>
        <begin position="1"/>
        <end position="22"/>
    </location>
</feature>
<evidence type="ECO:0000256" key="2">
    <source>
        <dbReference type="SAM" id="MobiDB-lite"/>
    </source>
</evidence>
<feature type="compositionally biased region" description="Basic residues" evidence="2">
    <location>
        <begin position="1"/>
        <end position="21"/>
    </location>
</feature>
<reference evidence="3 4" key="1">
    <citation type="submission" date="2016-10" db="EMBL/GenBank/DDBJ databases">
        <title>Genome sequence of Planktotalea frisia SH6-1.</title>
        <authorList>
            <person name="Poehlein A."/>
            <person name="Bakenhus I."/>
            <person name="Voget S."/>
            <person name="Brinkhoff T."/>
            <person name="Simon M."/>
        </authorList>
    </citation>
    <scope>NUCLEOTIDE SEQUENCE [LARGE SCALE GENOMIC DNA]</scope>
    <source>
        <strain evidence="3 4">SH6-1</strain>
    </source>
</reference>
<comment type="caution">
    <text evidence="3">The sequence shown here is derived from an EMBL/GenBank/DDBJ whole genome shotgun (WGS) entry which is preliminary data.</text>
</comment>
<accession>A0A1L9NR83</accession>
<proteinExistence type="predicted"/>
<dbReference type="Pfam" id="PF14559">
    <property type="entry name" value="TPR_19"/>
    <property type="match status" value="1"/>
</dbReference>
<organism evidence="3 4">
    <name type="scientific">Planktotalea frisia</name>
    <dbReference type="NCBI Taxonomy" id="696762"/>
    <lineage>
        <taxon>Bacteria</taxon>
        <taxon>Pseudomonadati</taxon>
        <taxon>Pseudomonadota</taxon>
        <taxon>Alphaproteobacteria</taxon>
        <taxon>Rhodobacterales</taxon>
        <taxon>Paracoccaceae</taxon>
        <taxon>Planktotalea</taxon>
    </lineage>
</organism>
<keyword evidence="4" id="KW-1185">Reference proteome</keyword>
<sequence>MQLATKHRQQKPTRRKSRKAGKVYDKDTKKCLKVESHNFTDDQLYLAAREMAYDGQYMNALAVLDAAENQDDPRILNYRGFTNRKLGNHAVAMEFYEAALSIDPDYILARSYMGQGLLAYGDEDGARVQLAEIRERGGRNTWSYTALQMALRGTPSNY</sequence>
<dbReference type="InterPro" id="IPR019734">
    <property type="entry name" value="TPR_rpt"/>
</dbReference>
<dbReference type="Proteomes" id="UP000184514">
    <property type="component" value="Unassembled WGS sequence"/>
</dbReference>
<dbReference type="STRING" id="696762.PFRI_40660"/>
<gene>
    <name evidence="3" type="ORF">PFRI_40660</name>
</gene>
<dbReference type="AlphaFoldDB" id="A0A1L9NR83"/>
<evidence type="ECO:0000313" key="3">
    <source>
        <dbReference type="EMBL" id="OJI91739.1"/>
    </source>
</evidence>
<dbReference type="SUPFAM" id="SSF48452">
    <property type="entry name" value="TPR-like"/>
    <property type="match status" value="1"/>
</dbReference>
<dbReference type="SMART" id="SM00028">
    <property type="entry name" value="TPR"/>
    <property type="match status" value="1"/>
</dbReference>
<dbReference type="InterPro" id="IPR011990">
    <property type="entry name" value="TPR-like_helical_dom_sf"/>
</dbReference>
<keyword evidence="1" id="KW-0802">TPR repeat</keyword>
<dbReference type="RefSeq" id="WP_245812501.1">
    <property type="nucleotide sequence ID" value="NZ_MLCB01000222.1"/>
</dbReference>
<dbReference type="EMBL" id="MLCB01000222">
    <property type="protein sequence ID" value="OJI91739.1"/>
    <property type="molecule type" value="Genomic_DNA"/>
</dbReference>
<evidence type="ECO:0000313" key="4">
    <source>
        <dbReference type="Proteomes" id="UP000184514"/>
    </source>
</evidence>
<name>A0A1L9NR83_9RHOB</name>